<dbReference type="PANTHER" id="PTHR30562:SF1">
    <property type="entry name" value="UVRABC SYSTEM PROTEIN C"/>
    <property type="match status" value="1"/>
</dbReference>
<dbReference type="SMART" id="SM00465">
    <property type="entry name" value="GIYc"/>
    <property type="match status" value="1"/>
</dbReference>
<dbReference type="Pfam" id="PF02151">
    <property type="entry name" value="UVR"/>
    <property type="match status" value="1"/>
</dbReference>
<dbReference type="SUPFAM" id="SSF82771">
    <property type="entry name" value="GIY-YIG endonuclease"/>
    <property type="match status" value="1"/>
</dbReference>
<dbReference type="GO" id="GO:0009432">
    <property type="term" value="P:SOS response"/>
    <property type="evidence" value="ECO:0007669"/>
    <property type="project" value="UniProtKB-UniRule"/>
</dbReference>
<dbReference type="SUPFAM" id="SSF46600">
    <property type="entry name" value="C-terminal UvrC-binding domain of UvrB"/>
    <property type="match status" value="1"/>
</dbReference>
<keyword evidence="3 7" id="KW-0228">DNA excision</keyword>
<keyword evidence="5 7" id="KW-0234">DNA repair</keyword>
<dbReference type="Pfam" id="PF08459">
    <property type="entry name" value="UvrC_RNaseH_dom"/>
    <property type="match status" value="1"/>
</dbReference>
<dbReference type="GO" id="GO:0003677">
    <property type="term" value="F:DNA binding"/>
    <property type="evidence" value="ECO:0007669"/>
    <property type="project" value="UniProtKB-UniRule"/>
</dbReference>
<organism evidence="11 12">
    <name type="scientific">Alicyclobacillus sacchari</name>
    <dbReference type="NCBI Taxonomy" id="392010"/>
    <lineage>
        <taxon>Bacteria</taxon>
        <taxon>Bacillati</taxon>
        <taxon>Bacillota</taxon>
        <taxon>Bacilli</taxon>
        <taxon>Bacillales</taxon>
        <taxon>Alicyclobacillaceae</taxon>
        <taxon>Alicyclobacillus</taxon>
    </lineage>
</organism>
<evidence type="ECO:0000256" key="3">
    <source>
        <dbReference type="ARBA" id="ARBA00022769"/>
    </source>
</evidence>
<dbReference type="Proteomes" id="UP000294581">
    <property type="component" value="Unassembled WGS sequence"/>
</dbReference>
<evidence type="ECO:0000256" key="7">
    <source>
        <dbReference type="HAMAP-Rule" id="MF_00203"/>
    </source>
</evidence>
<reference evidence="11 12" key="1">
    <citation type="submission" date="2019-03" db="EMBL/GenBank/DDBJ databases">
        <title>Genomic Encyclopedia of Type Strains, Phase IV (KMG-IV): sequencing the most valuable type-strain genomes for metagenomic binning, comparative biology and taxonomic classification.</title>
        <authorList>
            <person name="Goeker M."/>
        </authorList>
    </citation>
    <scope>NUCLEOTIDE SEQUENCE [LARGE SCALE GENOMIC DNA]</scope>
    <source>
        <strain evidence="11 12">DSM 17974</strain>
    </source>
</reference>
<dbReference type="InterPro" id="IPR010994">
    <property type="entry name" value="RuvA_2-like"/>
</dbReference>
<sequence>MNQMIRDKLELLPQRPGVYLMKGGKGEILYVGKAKVLRNRVRSYFTGSHDRKTQALVSNICDFEYIVTDTVAEALVLECNLIKQHTPPYNIMLRDDKTYPYIKLTNEPHPRLQIVRRVKRDGAKYFGPYPSATSAQATKRLLDRLYPLRKCKTLKKQVCLYYHIQQCLAPCEYPVDAAQYQEMTKQITHFLNGGHRDVVRDLIAKMEAAAEALQFERASELRDLIRHIEQVMEEQKMTTTDRVDRDVFGYAEDKGLLSIQVFYVRSGKVIERSVAIMPHYDEPLTDFMSYVEQFYHERADLPQEVLLPDGVPSEALEMVLDAKVVQPKRGPKRDLVDLACENARQALSDKIQLMEKNMDRTLGAVIELGNGLAIATPRRIEAFDNSNIQGADAVAAMVVFIDGKPAKSEYRKYKIKTVSGPDDYESMREVIRRRYTRLQREAKPLPDLIVIDGGRGQLAAALSVIEGELGLDVPVCGLAKDDRHRTSQLFFMDEESPVALDRHSQAFYLLERIQDEVHRFAIEFHRQQRRKTGFASVLDDIPGVGPERKKALLRKFGSLKAMAEADLDDFRGLGIGDKLAGEIVMRLRAVLDERSQKNIRQASSSKAPLS</sequence>
<dbReference type="RefSeq" id="WP_134159259.1">
    <property type="nucleotide sequence ID" value="NZ_SORF01000005.1"/>
</dbReference>
<dbReference type="CDD" id="cd10434">
    <property type="entry name" value="GIY-YIG_UvrC_Cho"/>
    <property type="match status" value="1"/>
</dbReference>
<dbReference type="GO" id="GO:0009380">
    <property type="term" value="C:excinuclease repair complex"/>
    <property type="evidence" value="ECO:0007669"/>
    <property type="project" value="InterPro"/>
</dbReference>
<dbReference type="GO" id="GO:0009381">
    <property type="term" value="F:excinuclease ABC activity"/>
    <property type="evidence" value="ECO:0007669"/>
    <property type="project" value="UniProtKB-UniRule"/>
</dbReference>
<comment type="caution">
    <text evidence="11">The sequence shown here is derived from an EMBL/GenBank/DDBJ whole genome shotgun (WGS) entry which is preliminary data.</text>
</comment>
<dbReference type="Gene3D" id="1.10.150.20">
    <property type="entry name" value="5' to 3' exonuclease, C-terminal subdomain"/>
    <property type="match status" value="1"/>
</dbReference>
<dbReference type="PANTHER" id="PTHR30562">
    <property type="entry name" value="UVRC/OXIDOREDUCTASE"/>
    <property type="match status" value="1"/>
</dbReference>
<evidence type="ECO:0000313" key="11">
    <source>
        <dbReference type="EMBL" id="TDY47862.1"/>
    </source>
</evidence>
<comment type="subunit">
    <text evidence="7">Interacts with UvrB in an incision complex.</text>
</comment>
<feature type="domain" description="UVR" evidence="8">
    <location>
        <begin position="196"/>
        <end position="231"/>
    </location>
</feature>
<dbReference type="EMBL" id="SORF01000005">
    <property type="protein sequence ID" value="TDY47862.1"/>
    <property type="molecule type" value="Genomic_DNA"/>
</dbReference>
<dbReference type="FunFam" id="3.30.420.340:FF:000002">
    <property type="entry name" value="UvrABC system protein C"/>
    <property type="match status" value="1"/>
</dbReference>
<dbReference type="Gene3D" id="3.30.420.340">
    <property type="entry name" value="UvrC, RNAse H endonuclease domain"/>
    <property type="match status" value="1"/>
</dbReference>
<dbReference type="InterPro" id="IPR001162">
    <property type="entry name" value="UvrC_RNase_H_dom"/>
</dbReference>
<dbReference type="InterPro" id="IPR047296">
    <property type="entry name" value="GIY-YIG_UvrC_Cho"/>
</dbReference>
<dbReference type="InterPro" id="IPR035901">
    <property type="entry name" value="GIY-YIG_endonuc_sf"/>
</dbReference>
<dbReference type="PROSITE" id="PS50151">
    <property type="entry name" value="UVR"/>
    <property type="match status" value="1"/>
</dbReference>
<keyword evidence="2 7" id="KW-0227">DNA damage</keyword>
<evidence type="ECO:0000256" key="5">
    <source>
        <dbReference type="ARBA" id="ARBA00023204"/>
    </source>
</evidence>
<dbReference type="InterPro" id="IPR038476">
    <property type="entry name" value="UvrC_RNase_H_dom_sf"/>
</dbReference>
<evidence type="ECO:0000256" key="2">
    <source>
        <dbReference type="ARBA" id="ARBA00022763"/>
    </source>
</evidence>
<comment type="function">
    <text evidence="7">The UvrABC repair system catalyzes the recognition and processing of DNA lesions. UvrC both incises the 5' and 3' sides of the lesion. The N-terminal half is responsible for the 3' incision and the C-terminal half is responsible for the 5' incision.</text>
</comment>
<dbReference type="PROSITE" id="PS50165">
    <property type="entry name" value="UVRC"/>
    <property type="match status" value="1"/>
</dbReference>
<name>A0A4R8LNL4_9BACL</name>
<gene>
    <name evidence="7" type="primary">uvrC</name>
    <name evidence="11" type="ORF">C7445_10537</name>
</gene>
<proteinExistence type="inferred from homology"/>
<dbReference type="NCBIfam" id="TIGR00194">
    <property type="entry name" value="uvrC"/>
    <property type="match status" value="1"/>
</dbReference>
<feature type="domain" description="GIY-YIG" evidence="9">
    <location>
        <begin position="14"/>
        <end position="91"/>
    </location>
</feature>
<dbReference type="GO" id="GO:0006289">
    <property type="term" value="P:nucleotide-excision repair"/>
    <property type="evidence" value="ECO:0007669"/>
    <property type="project" value="UniProtKB-UniRule"/>
</dbReference>
<feature type="domain" description="UvrC family homology region profile" evidence="10">
    <location>
        <begin position="247"/>
        <end position="465"/>
    </location>
</feature>
<dbReference type="SUPFAM" id="SSF47781">
    <property type="entry name" value="RuvA domain 2-like"/>
    <property type="match status" value="1"/>
</dbReference>
<dbReference type="AlphaFoldDB" id="A0A4R8LNL4"/>
<dbReference type="FunFam" id="3.40.1440.10:FF:000001">
    <property type="entry name" value="UvrABC system protein C"/>
    <property type="match status" value="1"/>
</dbReference>
<dbReference type="Pfam" id="PF14520">
    <property type="entry name" value="HHH_5"/>
    <property type="match status" value="1"/>
</dbReference>
<dbReference type="Gene3D" id="4.10.860.10">
    <property type="entry name" value="UVR domain"/>
    <property type="match status" value="1"/>
</dbReference>
<dbReference type="PROSITE" id="PS50164">
    <property type="entry name" value="GIY_YIG"/>
    <property type="match status" value="1"/>
</dbReference>
<accession>A0A4R8LNL4</accession>
<dbReference type="Gene3D" id="3.40.1440.10">
    <property type="entry name" value="GIY-YIG endonuclease"/>
    <property type="match status" value="1"/>
</dbReference>
<evidence type="ECO:0000256" key="6">
    <source>
        <dbReference type="ARBA" id="ARBA00023236"/>
    </source>
</evidence>
<keyword evidence="12" id="KW-1185">Reference proteome</keyword>
<keyword evidence="4 7" id="KW-0267">Excision nuclease</keyword>
<evidence type="ECO:0000256" key="4">
    <source>
        <dbReference type="ARBA" id="ARBA00022881"/>
    </source>
</evidence>
<dbReference type="Pfam" id="PF22920">
    <property type="entry name" value="UvrC_RNaseH"/>
    <property type="match status" value="1"/>
</dbReference>
<dbReference type="InterPro" id="IPR036876">
    <property type="entry name" value="UVR_dom_sf"/>
</dbReference>
<dbReference type="HAMAP" id="MF_00203">
    <property type="entry name" value="UvrC"/>
    <property type="match status" value="1"/>
</dbReference>
<comment type="similarity">
    <text evidence="7">Belongs to the UvrC family.</text>
</comment>
<comment type="subcellular location">
    <subcellularLocation>
        <location evidence="7">Cytoplasm</location>
    </subcellularLocation>
</comment>
<keyword evidence="6 7" id="KW-0742">SOS response</keyword>
<dbReference type="InterPro" id="IPR004791">
    <property type="entry name" value="UvrC"/>
</dbReference>
<dbReference type="InterPro" id="IPR050066">
    <property type="entry name" value="UvrABC_protein_C"/>
</dbReference>
<dbReference type="GO" id="GO:0005737">
    <property type="term" value="C:cytoplasm"/>
    <property type="evidence" value="ECO:0007669"/>
    <property type="project" value="UniProtKB-SubCell"/>
</dbReference>
<dbReference type="InterPro" id="IPR000305">
    <property type="entry name" value="GIY-YIG_endonuc"/>
</dbReference>
<keyword evidence="1 7" id="KW-0963">Cytoplasm</keyword>
<dbReference type="InterPro" id="IPR001943">
    <property type="entry name" value="UVR_dom"/>
</dbReference>
<evidence type="ECO:0000256" key="1">
    <source>
        <dbReference type="ARBA" id="ARBA00022490"/>
    </source>
</evidence>
<evidence type="ECO:0000259" key="8">
    <source>
        <dbReference type="PROSITE" id="PS50151"/>
    </source>
</evidence>
<dbReference type="OrthoDB" id="9804933at2"/>
<evidence type="ECO:0000313" key="12">
    <source>
        <dbReference type="Proteomes" id="UP000294581"/>
    </source>
</evidence>
<protein>
    <recommendedName>
        <fullName evidence="7">UvrABC system protein C</fullName>
        <shortName evidence="7">Protein UvrC</shortName>
    </recommendedName>
    <alternativeName>
        <fullName evidence="7">Excinuclease ABC subunit C</fullName>
    </alternativeName>
</protein>
<dbReference type="Pfam" id="PF01541">
    <property type="entry name" value="GIY-YIG"/>
    <property type="match status" value="1"/>
</dbReference>
<evidence type="ECO:0000259" key="10">
    <source>
        <dbReference type="PROSITE" id="PS50165"/>
    </source>
</evidence>
<evidence type="ECO:0000259" key="9">
    <source>
        <dbReference type="PROSITE" id="PS50164"/>
    </source>
</evidence>